<evidence type="ECO:0000256" key="6">
    <source>
        <dbReference type="ARBA" id="ARBA00022490"/>
    </source>
</evidence>
<accession>A0A5B8R896</accession>
<dbReference type="GO" id="GO:0008968">
    <property type="term" value="F:D-sedoheptulose 7-phosphate isomerase activity"/>
    <property type="evidence" value="ECO:0007669"/>
    <property type="project" value="InterPro"/>
</dbReference>
<gene>
    <name evidence="12" type="primary">gmhA</name>
    <name evidence="12" type="ORF">KBTEX_01284</name>
</gene>
<keyword evidence="9 12" id="KW-0413">Isomerase</keyword>
<evidence type="ECO:0000313" key="12">
    <source>
        <dbReference type="EMBL" id="QEA04966.1"/>
    </source>
</evidence>
<dbReference type="EMBL" id="MN079092">
    <property type="protein sequence ID" value="QEA04966.1"/>
    <property type="molecule type" value="Genomic_DNA"/>
</dbReference>
<proteinExistence type="inferred from homology"/>
<evidence type="ECO:0000256" key="10">
    <source>
        <dbReference type="ARBA" id="ARBA00023277"/>
    </source>
</evidence>
<dbReference type="InterPro" id="IPR046348">
    <property type="entry name" value="SIS_dom_sf"/>
</dbReference>
<dbReference type="AlphaFoldDB" id="A0A5B8R896"/>
<dbReference type="InterPro" id="IPR001347">
    <property type="entry name" value="SIS_dom"/>
</dbReference>
<dbReference type="EC" id="5.3.1.28" evidence="5"/>
<evidence type="ECO:0000256" key="8">
    <source>
        <dbReference type="ARBA" id="ARBA00022833"/>
    </source>
</evidence>
<name>A0A5B8R896_9ZZZZ</name>
<keyword evidence="8" id="KW-0862">Zinc</keyword>
<comment type="cofactor">
    <cofactor evidence="2">
        <name>Zn(2+)</name>
        <dbReference type="ChEBI" id="CHEBI:29105"/>
    </cofactor>
</comment>
<evidence type="ECO:0000256" key="2">
    <source>
        <dbReference type="ARBA" id="ARBA00001947"/>
    </source>
</evidence>
<dbReference type="InterPro" id="IPR050099">
    <property type="entry name" value="SIS_GmhA/DiaA_subfam"/>
</dbReference>
<dbReference type="HAMAP" id="MF_00067">
    <property type="entry name" value="GmhA"/>
    <property type="match status" value="1"/>
</dbReference>
<comment type="catalytic activity">
    <reaction evidence="1">
        <text>2 D-sedoheptulose 7-phosphate = D-glycero-alpha-D-manno-heptose 7-phosphate + D-glycero-beta-D-manno-heptose 7-phosphate</text>
        <dbReference type="Rhea" id="RHEA:27489"/>
        <dbReference type="ChEBI" id="CHEBI:57483"/>
        <dbReference type="ChEBI" id="CHEBI:60203"/>
        <dbReference type="ChEBI" id="CHEBI:60204"/>
        <dbReference type="EC" id="5.3.1.28"/>
    </reaction>
</comment>
<dbReference type="Gene3D" id="3.40.50.10490">
    <property type="entry name" value="Glucose-6-phosphate isomerase like protein, domain 1"/>
    <property type="match status" value="1"/>
</dbReference>
<dbReference type="GO" id="GO:0046872">
    <property type="term" value="F:metal ion binding"/>
    <property type="evidence" value="ECO:0007669"/>
    <property type="project" value="UniProtKB-KW"/>
</dbReference>
<keyword evidence="6" id="KW-0963">Cytoplasm</keyword>
<organism evidence="12">
    <name type="scientific">uncultured organism</name>
    <dbReference type="NCBI Taxonomy" id="155900"/>
    <lineage>
        <taxon>unclassified sequences</taxon>
        <taxon>environmental samples</taxon>
    </lineage>
</organism>
<sequence>MDLHERVSQQFHESIRTKQMAMDRLTPAIITAGQRMAAALQAEHKVLSCGNGGSAADAQHFSSELLNRFEMERPGLPAIALTTDSSTLTSVANDYSYRDVFARQVRALGQPGDVLLAISTSGNSDNVVAAVGAARERGVHTVALTGRDGGIIAGQLGEGDVEIRVPATVTARIQEVHLLVIHCLCDLIDHTLFGTD</sequence>
<dbReference type="CDD" id="cd05006">
    <property type="entry name" value="SIS_GmhA"/>
    <property type="match status" value="1"/>
</dbReference>
<reference evidence="12" key="1">
    <citation type="submission" date="2019-06" db="EMBL/GenBank/DDBJ databases">
        <authorList>
            <person name="Murdoch R.W."/>
            <person name="Fathepure B."/>
        </authorList>
    </citation>
    <scope>NUCLEOTIDE SEQUENCE</scope>
</reference>
<evidence type="ECO:0000256" key="5">
    <source>
        <dbReference type="ARBA" id="ARBA00012580"/>
    </source>
</evidence>
<evidence type="ECO:0000256" key="1">
    <source>
        <dbReference type="ARBA" id="ARBA00000348"/>
    </source>
</evidence>
<protein>
    <recommendedName>
        <fullName evidence="5">D-sedoheptulose-7-phosphate isomerase</fullName>
        <ecNumber evidence="5">5.3.1.28</ecNumber>
    </recommendedName>
</protein>
<dbReference type="NCBIfam" id="TIGR00441">
    <property type="entry name" value="gmhA"/>
    <property type="match status" value="1"/>
</dbReference>
<dbReference type="PANTHER" id="PTHR30390">
    <property type="entry name" value="SEDOHEPTULOSE 7-PHOSPHATE ISOMERASE / DNAA INITIATOR-ASSOCIATING FACTOR FOR REPLICATION INITIATION"/>
    <property type="match status" value="1"/>
</dbReference>
<dbReference type="InterPro" id="IPR004515">
    <property type="entry name" value="Phosphoheptose_Isoase"/>
</dbReference>
<evidence type="ECO:0000259" key="11">
    <source>
        <dbReference type="PROSITE" id="PS51464"/>
    </source>
</evidence>
<dbReference type="NCBIfam" id="NF010546">
    <property type="entry name" value="PRK13936.1"/>
    <property type="match status" value="1"/>
</dbReference>
<dbReference type="PANTHER" id="PTHR30390:SF6">
    <property type="entry name" value="DNAA INITIATOR-ASSOCIATING PROTEIN DIAA"/>
    <property type="match status" value="1"/>
</dbReference>
<evidence type="ECO:0000256" key="7">
    <source>
        <dbReference type="ARBA" id="ARBA00022723"/>
    </source>
</evidence>
<keyword evidence="10" id="KW-0119">Carbohydrate metabolism</keyword>
<dbReference type="InterPro" id="IPR035461">
    <property type="entry name" value="GmhA/DiaA"/>
</dbReference>
<dbReference type="SUPFAM" id="SSF53697">
    <property type="entry name" value="SIS domain"/>
    <property type="match status" value="1"/>
</dbReference>
<feature type="domain" description="SIS" evidence="11">
    <location>
        <begin position="36"/>
        <end position="196"/>
    </location>
</feature>
<evidence type="ECO:0000256" key="4">
    <source>
        <dbReference type="ARBA" id="ARBA00009894"/>
    </source>
</evidence>
<evidence type="ECO:0000256" key="9">
    <source>
        <dbReference type="ARBA" id="ARBA00023235"/>
    </source>
</evidence>
<comment type="similarity">
    <text evidence="4">Belongs to the SIS family. GmhA subfamily.</text>
</comment>
<evidence type="ECO:0000256" key="3">
    <source>
        <dbReference type="ARBA" id="ARBA00004496"/>
    </source>
</evidence>
<dbReference type="Pfam" id="PF13580">
    <property type="entry name" value="SIS_2"/>
    <property type="match status" value="1"/>
</dbReference>
<dbReference type="GO" id="GO:1901135">
    <property type="term" value="P:carbohydrate derivative metabolic process"/>
    <property type="evidence" value="ECO:0007669"/>
    <property type="project" value="InterPro"/>
</dbReference>
<comment type="subcellular location">
    <subcellularLocation>
        <location evidence="3">Cytoplasm</location>
    </subcellularLocation>
</comment>
<keyword evidence="7" id="KW-0479">Metal-binding</keyword>
<dbReference type="GO" id="GO:0097367">
    <property type="term" value="F:carbohydrate derivative binding"/>
    <property type="evidence" value="ECO:0007669"/>
    <property type="project" value="InterPro"/>
</dbReference>
<dbReference type="PROSITE" id="PS51464">
    <property type="entry name" value="SIS"/>
    <property type="match status" value="1"/>
</dbReference>